<dbReference type="Gene3D" id="4.10.1110.10">
    <property type="entry name" value="AN1-like Zinc finger"/>
    <property type="match status" value="1"/>
</dbReference>
<evidence type="ECO:0000256" key="3">
    <source>
        <dbReference type="ARBA" id="ARBA00022723"/>
    </source>
</evidence>
<dbReference type="InterPro" id="IPR035896">
    <property type="entry name" value="AN1-like_Znf"/>
</dbReference>
<dbReference type="PROSITE" id="PS51032">
    <property type="entry name" value="AP2_ERF"/>
    <property type="match status" value="1"/>
</dbReference>
<dbReference type="PANTHER" id="PTHR10634">
    <property type="entry name" value="AN1-TYPE ZINC FINGER PROTEIN"/>
    <property type="match status" value="1"/>
</dbReference>
<proteinExistence type="predicted"/>
<dbReference type="Pfam" id="PF01754">
    <property type="entry name" value="zf-A20"/>
    <property type="match status" value="1"/>
</dbReference>
<dbReference type="SUPFAM" id="SSF57716">
    <property type="entry name" value="Glucocorticoid receptor-like (DNA-binding domain)"/>
    <property type="match status" value="1"/>
</dbReference>
<gene>
    <name evidence="12" type="ORF">F0562_035022</name>
</gene>
<feature type="domain" description="A20-type" evidence="11">
    <location>
        <begin position="12"/>
        <end position="46"/>
    </location>
</feature>
<evidence type="ECO:0000256" key="5">
    <source>
        <dbReference type="ARBA" id="ARBA00022833"/>
    </source>
</evidence>
<dbReference type="EMBL" id="CM018045">
    <property type="protein sequence ID" value="KAA8528109.1"/>
    <property type="molecule type" value="Genomic_DNA"/>
</dbReference>
<evidence type="ECO:0000313" key="12">
    <source>
        <dbReference type="EMBL" id="KAA8528109.1"/>
    </source>
</evidence>
<dbReference type="PANTHER" id="PTHR10634:SF104">
    <property type="entry name" value="ZINC FINGER A20 AND AN1 DOMAIN-CONTAINING STRESS-ASSOCIATED PROTEIN 2"/>
    <property type="match status" value="1"/>
</dbReference>
<evidence type="ECO:0000256" key="6">
    <source>
        <dbReference type="ARBA" id="ARBA00023015"/>
    </source>
</evidence>
<keyword evidence="13" id="KW-1185">Reference proteome</keyword>
<evidence type="ECO:0000259" key="10">
    <source>
        <dbReference type="PROSITE" id="PS51032"/>
    </source>
</evidence>
<evidence type="ECO:0000256" key="1">
    <source>
        <dbReference type="ARBA" id="ARBA00003732"/>
    </source>
</evidence>
<protein>
    <recommendedName>
        <fullName evidence="14">A20-type domain-containing protein</fullName>
    </recommendedName>
</protein>
<reference evidence="12 13" key="1">
    <citation type="submission" date="2019-09" db="EMBL/GenBank/DDBJ databases">
        <title>A chromosome-level genome assembly of the Chinese tupelo Nyssa sinensis.</title>
        <authorList>
            <person name="Yang X."/>
            <person name="Kang M."/>
            <person name="Yang Y."/>
            <person name="Xiong H."/>
            <person name="Wang M."/>
            <person name="Zhang Z."/>
            <person name="Wang Z."/>
            <person name="Wu H."/>
            <person name="Ma T."/>
            <person name="Liu J."/>
            <person name="Xi Z."/>
        </authorList>
    </citation>
    <scope>NUCLEOTIDE SEQUENCE [LARGE SCALE GENOMIC DNA]</scope>
    <source>
        <strain evidence="12">J267</strain>
        <tissue evidence="12">Leaf</tissue>
    </source>
</reference>
<dbReference type="SMART" id="SM00259">
    <property type="entry name" value="ZnF_A20"/>
    <property type="match status" value="1"/>
</dbReference>
<keyword evidence="8" id="KW-0804">Transcription</keyword>
<dbReference type="Proteomes" id="UP000325577">
    <property type="component" value="Linkage Group LG21"/>
</dbReference>
<keyword evidence="5" id="KW-0862">Zinc</keyword>
<dbReference type="PROSITE" id="PS51036">
    <property type="entry name" value="ZF_A20"/>
    <property type="match status" value="1"/>
</dbReference>
<dbReference type="SUPFAM" id="SSF118310">
    <property type="entry name" value="AN1-like Zinc finger"/>
    <property type="match status" value="1"/>
</dbReference>
<evidence type="ECO:0000256" key="8">
    <source>
        <dbReference type="ARBA" id="ARBA00023163"/>
    </source>
</evidence>
<dbReference type="Gene3D" id="3.30.730.10">
    <property type="entry name" value="AP2/ERF domain"/>
    <property type="match status" value="1"/>
</dbReference>
<comment type="subcellular location">
    <subcellularLocation>
        <location evidence="2">Nucleus</location>
    </subcellularLocation>
</comment>
<dbReference type="AlphaFoldDB" id="A0A5J5AD17"/>
<comment type="function">
    <text evidence="1">May be involved in environmental stress response.</text>
</comment>
<dbReference type="InterPro" id="IPR036955">
    <property type="entry name" value="AP2/ERF_dom_sf"/>
</dbReference>
<dbReference type="InterPro" id="IPR002653">
    <property type="entry name" value="Znf_A20"/>
</dbReference>
<keyword evidence="6" id="KW-0805">Transcription regulation</keyword>
<keyword evidence="3" id="KW-0479">Metal-binding</keyword>
<dbReference type="InterPro" id="IPR050652">
    <property type="entry name" value="AN1_A20_ZnFinger"/>
</dbReference>
<evidence type="ECO:0000256" key="7">
    <source>
        <dbReference type="ARBA" id="ARBA00023125"/>
    </source>
</evidence>
<dbReference type="InterPro" id="IPR001471">
    <property type="entry name" value="AP2/ERF_dom"/>
</dbReference>
<keyword evidence="4" id="KW-0863">Zinc-finger</keyword>
<evidence type="ECO:0000313" key="13">
    <source>
        <dbReference type="Proteomes" id="UP000325577"/>
    </source>
</evidence>
<organism evidence="12 13">
    <name type="scientific">Nyssa sinensis</name>
    <dbReference type="NCBI Taxonomy" id="561372"/>
    <lineage>
        <taxon>Eukaryota</taxon>
        <taxon>Viridiplantae</taxon>
        <taxon>Streptophyta</taxon>
        <taxon>Embryophyta</taxon>
        <taxon>Tracheophyta</taxon>
        <taxon>Spermatophyta</taxon>
        <taxon>Magnoliopsida</taxon>
        <taxon>eudicotyledons</taxon>
        <taxon>Gunneridae</taxon>
        <taxon>Pentapetalae</taxon>
        <taxon>asterids</taxon>
        <taxon>Cornales</taxon>
        <taxon>Nyssaceae</taxon>
        <taxon>Nyssa</taxon>
    </lineage>
</organism>
<dbReference type="GO" id="GO:0005634">
    <property type="term" value="C:nucleus"/>
    <property type="evidence" value="ECO:0007669"/>
    <property type="project" value="UniProtKB-SubCell"/>
</dbReference>
<dbReference type="GO" id="GO:0003677">
    <property type="term" value="F:DNA binding"/>
    <property type="evidence" value="ECO:0007669"/>
    <property type="project" value="UniProtKB-KW"/>
</dbReference>
<name>A0A5J5AD17_9ASTE</name>
<evidence type="ECO:0000259" key="11">
    <source>
        <dbReference type="PROSITE" id="PS51036"/>
    </source>
</evidence>
<dbReference type="GO" id="GO:0008270">
    <property type="term" value="F:zinc ion binding"/>
    <property type="evidence" value="ECO:0007669"/>
    <property type="project" value="UniProtKB-KW"/>
</dbReference>
<evidence type="ECO:0000256" key="4">
    <source>
        <dbReference type="ARBA" id="ARBA00022771"/>
    </source>
</evidence>
<keyword evidence="9" id="KW-0539">Nucleus</keyword>
<sequence length="283" mass="30454">MEHDETGCQPPPEGPILCINNCGFFGSAATMNMCSKCHKDLVLKQEQAKLAASSIENIVNGSSSGSGKQPVIAGTVDVPVSLVEARAIALSPSYASGSVEIGEAKAKEGPNRCSSCKKRVGLTGFKCRCEWNLINAHGRGDVPKVADFLGVSKSENQSDLVAYNEIQANDTDYPFSTNSLPLVQNTLATPPNNYDFQENASNLQTLTLSMGSGNGTPCETSGDSNANVGAAPRRTLDTFGQRTSIYRGVTRHRWTGRYEAHLWDNSCRREGQSRKGRQVYLGE</sequence>
<evidence type="ECO:0000256" key="9">
    <source>
        <dbReference type="ARBA" id="ARBA00023242"/>
    </source>
</evidence>
<evidence type="ECO:0008006" key="14">
    <source>
        <dbReference type="Google" id="ProtNLM"/>
    </source>
</evidence>
<feature type="domain" description="AP2/ERF" evidence="10">
    <location>
        <begin position="245"/>
        <end position="283"/>
    </location>
</feature>
<dbReference type="Gene3D" id="1.20.5.4770">
    <property type="match status" value="1"/>
</dbReference>
<dbReference type="OrthoDB" id="207175at2759"/>
<dbReference type="GO" id="GO:0003700">
    <property type="term" value="F:DNA-binding transcription factor activity"/>
    <property type="evidence" value="ECO:0007669"/>
    <property type="project" value="InterPro"/>
</dbReference>
<accession>A0A5J5AD17</accession>
<evidence type="ECO:0000256" key="2">
    <source>
        <dbReference type="ARBA" id="ARBA00004123"/>
    </source>
</evidence>
<keyword evidence="7" id="KW-0238">DNA-binding</keyword>